<dbReference type="InterPro" id="IPR036397">
    <property type="entry name" value="RNaseH_sf"/>
</dbReference>
<feature type="compositionally biased region" description="Polar residues" evidence="2">
    <location>
        <begin position="490"/>
        <end position="499"/>
    </location>
</feature>
<dbReference type="PANTHER" id="PTHR15092">
    <property type="entry name" value="POLY A -SPECIFIC RIBONUCLEASE/TARGET OF EGR1, MEMBER 1"/>
    <property type="match status" value="1"/>
</dbReference>
<dbReference type="InParanoid" id="A0A1Y2GE48"/>
<dbReference type="Proteomes" id="UP000193648">
    <property type="component" value="Unassembled WGS sequence"/>
</dbReference>
<feature type="compositionally biased region" description="Low complexity" evidence="2">
    <location>
        <begin position="476"/>
        <end position="489"/>
    </location>
</feature>
<evidence type="ECO:0000256" key="1">
    <source>
        <dbReference type="ARBA" id="ARBA00008372"/>
    </source>
</evidence>
<dbReference type="GO" id="GO:0003723">
    <property type="term" value="F:RNA binding"/>
    <property type="evidence" value="ECO:0007669"/>
    <property type="project" value="TreeGrafter"/>
</dbReference>
<comment type="caution">
    <text evidence="3">The sequence shown here is derived from an EMBL/GenBank/DDBJ whole genome shotgun (WGS) entry which is preliminary data.</text>
</comment>
<dbReference type="GO" id="GO:0000175">
    <property type="term" value="F:3'-5'-RNA exonuclease activity"/>
    <property type="evidence" value="ECO:0007669"/>
    <property type="project" value="TreeGrafter"/>
</dbReference>
<dbReference type="SUPFAM" id="SSF53098">
    <property type="entry name" value="Ribonuclease H-like"/>
    <property type="match status" value="1"/>
</dbReference>
<dbReference type="FunCoup" id="A0A1Y2GE48">
    <property type="interactions" value="638"/>
</dbReference>
<dbReference type="GeneID" id="33567512"/>
<feature type="compositionally biased region" description="Acidic residues" evidence="2">
    <location>
        <begin position="508"/>
        <end position="521"/>
    </location>
</feature>
<dbReference type="OrthoDB" id="1432093at2759"/>
<sequence>MEILRENFHAELPYIREAINEAEFIAIDAEFSGLHTEPNRRTQNTTLEEGYEELRKSASQFLTVQIGIATFTFDPRNGNYVSKPFNFFIFPTTSTGYSSQGRCFLTEASSFDFLAKNKFDFNKWIYHGVQYLTKTDEENFRRDRIRLYNNDFDVIGIDPAIAPWLESAIQKITEWKDNPNAFNFVNISAANAYQRRLVFQEIRRIWGNELHTRTQGSYINIIKTTPDIIFQRQQREAGIEKEVEYARGFRTVIDLLSACGKPIVGHNIVIDLAYILAQFIGPLPPTMEEYKEMIHQTFPIVLDTKFVSSTAHSIKHLMRDSSLGGLEMLVNQVEFMGCPRVTPHYRHQRYLSNDRSHEAGYDAYVTGTILIRMLALIAKHELPPPPTSLPDEKHRSIKQNNMKKSNKVEKKLNEKVDREQLTEGKNAVLVPHGERLASNVTSAASAVSAASDTVPSSLTRPLGPSKKVSYAHVVQGSSSSANGTSTNPSRMQQLGSEQVQVEARSDENIEEKEEADDGWEDESIDEDYNQHHVQDVHVRPFSIQSPSFKDYQNILYWGRSNHGSIYLCNT</sequence>
<dbReference type="AlphaFoldDB" id="A0A1Y2GE48"/>
<organism evidence="3 4">
    <name type="scientific">Lobosporangium transversale</name>
    <dbReference type="NCBI Taxonomy" id="64571"/>
    <lineage>
        <taxon>Eukaryota</taxon>
        <taxon>Fungi</taxon>
        <taxon>Fungi incertae sedis</taxon>
        <taxon>Mucoromycota</taxon>
        <taxon>Mortierellomycotina</taxon>
        <taxon>Mortierellomycetes</taxon>
        <taxon>Mortierellales</taxon>
        <taxon>Mortierellaceae</taxon>
        <taxon>Lobosporangium</taxon>
    </lineage>
</organism>
<gene>
    <name evidence="3" type="ORF">BCR41DRAFT_362073</name>
</gene>
<dbReference type="PANTHER" id="PTHR15092:SF22">
    <property type="entry name" value="POLY(A)-SPECIFIC RIBONUCLEASE PNLDC1"/>
    <property type="match status" value="1"/>
</dbReference>
<dbReference type="Pfam" id="PF04857">
    <property type="entry name" value="CAF1"/>
    <property type="match status" value="1"/>
</dbReference>
<dbReference type="InterPro" id="IPR006941">
    <property type="entry name" value="RNase_CAF1"/>
</dbReference>
<feature type="region of interest" description="Disordered" evidence="2">
    <location>
        <begin position="473"/>
        <end position="521"/>
    </location>
</feature>
<keyword evidence="4" id="KW-1185">Reference proteome</keyword>
<dbReference type="RefSeq" id="XP_021876961.1">
    <property type="nucleotide sequence ID" value="XM_022025669.1"/>
</dbReference>
<evidence type="ECO:0000313" key="4">
    <source>
        <dbReference type="Proteomes" id="UP000193648"/>
    </source>
</evidence>
<dbReference type="EMBL" id="MCFF01000052">
    <property type="protein sequence ID" value="ORZ05186.1"/>
    <property type="molecule type" value="Genomic_DNA"/>
</dbReference>
<comment type="similarity">
    <text evidence="1">Belongs to the CAF1 family.</text>
</comment>
<dbReference type="STRING" id="64571.A0A1Y2GE48"/>
<dbReference type="Gene3D" id="3.30.420.10">
    <property type="entry name" value="Ribonuclease H-like superfamily/Ribonuclease H"/>
    <property type="match status" value="2"/>
</dbReference>
<reference evidence="3 4" key="1">
    <citation type="submission" date="2016-07" db="EMBL/GenBank/DDBJ databases">
        <title>Pervasive Adenine N6-methylation of Active Genes in Fungi.</title>
        <authorList>
            <consortium name="DOE Joint Genome Institute"/>
            <person name="Mondo S.J."/>
            <person name="Dannebaum R.O."/>
            <person name="Kuo R.C."/>
            <person name="Labutti K."/>
            <person name="Haridas S."/>
            <person name="Kuo A."/>
            <person name="Salamov A."/>
            <person name="Ahrendt S.R."/>
            <person name="Lipzen A."/>
            <person name="Sullivan W."/>
            <person name="Andreopoulos W.B."/>
            <person name="Clum A."/>
            <person name="Lindquist E."/>
            <person name="Daum C."/>
            <person name="Ramamoorthy G.K."/>
            <person name="Gryganskyi A."/>
            <person name="Culley D."/>
            <person name="Magnuson J.K."/>
            <person name="James T.Y."/>
            <person name="O'Malley M.A."/>
            <person name="Stajich J.E."/>
            <person name="Spatafora J.W."/>
            <person name="Visel A."/>
            <person name="Grigoriev I.V."/>
        </authorList>
    </citation>
    <scope>NUCLEOTIDE SEQUENCE [LARGE SCALE GENOMIC DNA]</scope>
    <source>
        <strain evidence="3 4">NRRL 3116</strain>
    </source>
</reference>
<proteinExistence type="inferred from homology"/>
<dbReference type="InterPro" id="IPR051181">
    <property type="entry name" value="CAF1_poly(A)_ribonucleases"/>
</dbReference>
<name>A0A1Y2GE48_9FUNG</name>
<accession>A0A1Y2GE48</accession>
<protein>
    <submittedName>
        <fullName evidence="3">Ribonuclease H-like domain-containing protein</fullName>
    </submittedName>
</protein>
<evidence type="ECO:0000256" key="2">
    <source>
        <dbReference type="SAM" id="MobiDB-lite"/>
    </source>
</evidence>
<evidence type="ECO:0000313" key="3">
    <source>
        <dbReference type="EMBL" id="ORZ05186.1"/>
    </source>
</evidence>
<dbReference type="InterPro" id="IPR012337">
    <property type="entry name" value="RNaseH-like_sf"/>
</dbReference>